<accession>A0A9P8QB19</accession>
<dbReference type="GO" id="GO:0045944">
    <property type="term" value="P:positive regulation of transcription by RNA polymerase II"/>
    <property type="evidence" value="ECO:0007669"/>
    <property type="project" value="InterPro"/>
</dbReference>
<name>A0A9P8QB19_WICPI</name>
<dbReference type="GO" id="GO:0000981">
    <property type="term" value="F:DNA-binding transcription factor activity, RNA polymerase II-specific"/>
    <property type="evidence" value="ECO:0007669"/>
    <property type="project" value="InterPro"/>
</dbReference>
<dbReference type="InterPro" id="IPR014842">
    <property type="entry name" value="AFT"/>
</dbReference>
<feature type="compositionally biased region" description="Polar residues" evidence="1">
    <location>
        <begin position="203"/>
        <end position="233"/>
    </location>
</feature>
<gene>
    <name evidence="2" type="ORF">WICPIJ_002842</name>
</gene>
<evidence type="ECO:0000313" key="2">
    <source>
        <dbReference type="EMBL" id="KAH3686174.1"/>
    </source>
</evidence>
<dbReference type="GO" id="GO:0010106">
    <property type="term" value="P:cellular response to iron ion starvation"/>
    <property type="evidence" value="ECO:0007669"/>
    <property type="project" value="InterPro"/>
</dbReference>
<dbReference type="EMBL" id="JAEUBG010001571">
    <property type="protein sequence ID" value="KAH3686174.1"/>
    <property type="molecule type" value="Genomic_DNA"/>
</dbReference>
<feature type="compositionally biased region" description="Low complexity" evidence="1">
    <location>
        <begin position="431"/>
        <end position="460"/>
    </location>
</feature>
<feature type="compositionally biased region" description="Polar residues" evidence="1">
    <location>
        <begin position="240"/>
        <end position="251"/>
    </location>
</feature>
<protein>
    <submittedName>
        <fullName evidence="2">Uncharacterized protein</fullName>
    </submittedName>
</protein>
<dbReference type="Pfam" id="PF08731">
    <property type="entry name" value="AFT"/>
    <property type="match status" value="1"/>
</dbReference>
<proteinExistence type="predicted"/>
<reference evidence="2" key="2">
    <citation type="submission" date="2021-01" db="EMBL/GenBank/DDBJ databases">
        <authorList>
            <person name="Schikora-Tamarit M.A."/>
        </authorList>
    </citation>
    <scope>NUCLEOTIDE SEQUENCE</scope>
    <source>
        <strain evidence="2">CBS2887</strain>
    </source>
</reference>
<sequence>MSLNRITSSQEIVEALQPVPNFKSKKEIKTWIHDCLDGRGINLVIERSDSSKAVFKCKNLHRKQNTPRPSVHDAESATGKKKLRSVPEESCPFRLRISYSVKNKSWSVNIINDEHNPALCSNFGNHNGGSAFPTPNSAISTPNGVTACNSLNRKRHLSSVYNTPVHLQSPRDSPLASMAYGTPDYNHDNKRARMSSIEENEEPNTFQFQSRSNSKPFQGHSQLTNVQRSFSTSPQPPFQLCSQSHTLPSQGAATAAAEEETTLTSSFVTDFQIPEELNFANDNSLLLNHRRTSTLSESFDELQNIHIHASENKLLDSFDFELDHFAAQPYQSPTTSIPISPSTNLPLAPFALKSQSSSPTEWRSENQVEVLFDQDSILEFFNNPGNYEENYLMNDPTASTNNNSSSSIFDDSELLFLQSHHKQSPINVKQTPKSTSKTTPSGTTSSSSSSTSSSTSTSTSRYRNIQPAPAKPSSSSYQPIQPIPTLSRNLSSIAPVVTLVNEINDDFQSATGFQLVNEFDDLNNVGFNIDEVVLGSGSGSATTAGLFDGFLSL</sequence>
<dbReference type="OrthoDB" id="4068596at2759"/>
<dbReference type="AlphaFoldDB" id="A0A9P8QB19"/>
<dbReference type="Proteomes" id="UP000774326">
    <property type="component" value="Unassembled WGS sequence"/>
</dbReference>
<evidence type="ECO:0000256" key="1">
    <source>
        <dbReference type="SAM" id="MobiDB-lite"/>
    </source>
</evidence>
<keyword evidence="3" id="KW-1185">Reference proteome</keyword>
<reference evidence="2" key="1">
    <citation type="journal article" date="2021" name="Open Biol.">
        <title>Shared evolutionary footprints suggest mitochondrial oxidative damage underlies multiple complex I losses in fungi.</title>
        <authorList>
            <person name="Schikora-Tamarit M.A."/>
            <person name="Marcet-Houben M."/>
            <person name="Nosek J."/>
            <person name="Gabaldon T."/>
        </authorList>
    </citation>
    <scope>NUCLEOTIDE SEQUENCE</scope>
    <source>
        <strain evidence="2">CBS2887</strain>
    </source>
</reference>
<feature type="region of interest" description="Disordered" evidence="1">
    <location>
        <begin position="60"/>
        <end position="85"/>
    </location>
</feature>
<feature type="region of interest" description="Disordered" evidence="1">
    <location>
        <begin position="164"/>
        <end position="255"/>
    </location>
</feature>
<organism evidence="2 3">
    <name type="scientific">Wickerhamomyces pijperi</name>
    <name type="common">Yeast</name>
    <name type="synonym">Pichia pijperi</name>
    <dbReference type="NCBI Taxonomy" id="599730"/>
    <lineage>
        <taxon>Eukaryota</taxon>
        <taxon>Fungi</taxon>
        <taxon>Dikarya</taxon>
        <taxon>Ascomycota</taxon>
        <taxon>Saccharomycotina</taxon>
        <taxon>Saccharomycetes</taxon>
        <taxon>Phaffomycetales</taxon>
        <taxon>Wickerhamomycetaceae</taxon>
        <taxon>Wickerhamomyces</taxon>
    </lineage>
</organism>
<evidence type="ECO:0000313" key="3">
    <source>
        <dbReference type="Proteomes" id="UP000774326"/>
    </source>
</evidence>
<feature type="region of interest" description="Disordered" evidence="1">
    <location>
        <begin position="423"/>
        <end position="480"/>
    </location>
</feature>
<comment type="caution">
    <text evidence="2">The sequence shown here is derived from an EMBL/GenBank/DDBJ whole genome shotgun (WGS) entry which is preliminary data.</text>
</comment>